<evidence type="ECO:0000313" key="1">
    <source>
        <dbReference type="EMBL" id="OLP88531.1"/>
    </source>
</evidence>
<comment type="caution">
    <text evidence="1">The sequence shown here is derived from an EMBL/GenBank/DDBJ whole genome shotgun (WGS) entry which is preliminary data.</text>
</comment>
<dbReference type="EMBL" id="LSRX01000808">
    <property type="protein sequence ID" value="OLP88531.1"/>
    <property type="molecule type" value="Genomic_DNA"/>
</dbReference>
<keyword evidence="2" id="KW-1185">Reference proteome</keyword>
<evidence type="ECO:0000313" key="2">
    <source>
        <dbReference type="Proteomes" id="UP000186817"/>
    </source>
</evidence>
<organism evidence="1 2">
    <name type="scientific">Symbiodinium microadriaticum</name>
    <name type="common">Dinoflagellate</name>
    <name type="synonym">Zooxanthella microadriatica</name>
    <dbReference type="NCBI Taxonomy" id="2951"/>
    <lineage>
        <taxon>Eukaryota</taxon>
        <taxon>Sar</taxon>
        <taxon>Alveolata</taxon>
        <taxon>Dinophyceae</taxon>
        <taxon>Suessiales</taxon>
        <taxon>Symbiodiniaceae</taxon>
        <taxon>Symbiodinium</taxon>
    </lineage>
</organism>
<dbReference type="OrthoDB" id="442902at2759"/>
<gene>
    <name evidence="1" type="ORF">AK812_SmicGene30113</name>
</gene>
<reference evidence="1 2" key="1">
    <citation type="submission" date="2016-02" db="EMBL/GenBank/DDBJ databases">
        <title>Genome analysis of coral dinoflagellate symbionts highlights evolutionary adaptations to a symbiotic lifestyle.</title>
        <authorList>
            <person name="Aranda M."/>
            <person name="Li Y."/>
            <person name="Liew Y.J."/>
            <person name="Baumgarten S."/>
            <person name="Simakov O."/>
            <person name="Wilson M."/>
            <person name="Piel J."/>
            <person name="Ashoor H."/>
            <person name="Bougouffa S."/>
            <person name="Bajic V.B."/>
            <person name="Ryu T."/>
            <person name="Ravasi T."/>
            <person name="Bayer T."/>
            <person name="Micklem G."/>
            <person name="Kim H."/>
            <person name="Bhak J."/>
            <person name="Lajeunesse T.C."/>
            <person name="Voolstra C.R."/>
        </authorList>
    </citation>
    <scope>NUCLEOTIDE SEQUENCE [LARGE SCALE GENOMIC DNA]</scope>
    <source>
        <strain evidence="1 2">CCMP2467</strain>
    </source>
</reference>
<proteinExistence type="predicted"/>
<dbReference type="Proteomes" id="UP000186817">
    <property type="component" value="Unassembled WGS sequence"/>
</dbReference>
<sequence>MASPRQVGSLEQLEKEAFRMAAGGEKGCTLASAQDLGDRGRRRDPDRDFLRQAEEGLPVGILDPLPRTPHVFEEQLKWPLENSPWEASLAWVPNYSSVEEHADFARAKFEEDVREGLMAKMSMGEFLERYGEHTAIAALAVIVEDEELDKKRIIHEEGETAFSVVGDIAKAHRRYKHSRKEHGYLACQVDTKEEVPGDPASQTVYVNLVGTFGLSCASNWWTRIAACGLRLTYHLLGPDFPLDLLLYADDLEAMGKGLRGRRGIPLSYLFLTLGYPFKWAKTRGGFRVEWLGMETEYPTYKLGLSLKRATWLVEWLRLLARAGKTEANAFAQG</sequence>
<name>A0A1Q9D039_SYMMI</name>
<dbReference type="AlphaFoldDB" id="A0A1Q9D039"/>
<accession>A0A1Q9D039</accession>
<protein>
    <submittedName>
        <fullName evidence="1">Uncharacterized protein</fullName>
    </submittedName>
</protein>